<dbReference type="Proteomes" id="UP001243212">
    <property type="component" value="Unassembled WGS sequence"/>
</dbReference>
<name>A0ABT9NIA3_9ACTO</name>
<keyword evidence="2" id="KW-1185">Reference proteome</keyword>
<protein>
    <submittedName>
        <fullName evidence="1">RecG-like helicase</fullName>
    </submittedName>
</protein>
<reference evidence="1 2" key="1">
    <citation type="submission" date="2023-07" db="EMBL/GenBank/DDBJ databases">
        <title>Sequencing the genomes of 1000 actinobacteria strains.</title>
        <authorList>
            <person name="Klenk H.-P."/>
        </authorList>
    </citation>
    <scope>NUCLEOTIDE SEQUENCE [LARGE SCALE GENOMIC DNA]</scope>
    <source>
        <strain evidence="1 2">DSM 17163</strain>
    </source>
</reference>
<sequence>MSRRTALTGTVRAITYPGALRPQVRLRLEVDQETITVHFLSRSTLECIDIGSKLHVTGALTSFRGVPTMFNPSFVIKEADE</sequence>
<dbReference type="RefSeq" id="WP_307683300.1">
    <property type="nucleotide sequence ID" value="NZ_JAUSQX010000001.1"/>
</dbReference>
<gene>
    <name evidence="1" type="ORF">J2S70_001711</name>
</gene>
<comment type="caution">
    <text evidence="1">The sequence shown here is derived from an EMBL/GenBank/DDBJ whole genome shotgun (WGS) entry which is preliminary data.</text>
</comment>
<proteinExistence type="predicted"/>
<evidence type="ECO:0000313" key="1">
    <source>
        <dbReference type="EMBL" id="MDP9807129.1"/>
    </source>
</evidence>
<accession>A0ABT9NIA3</accession>
<evidence type="ECO:0000313" key="2">
    <source>
        <dbReference type="Proteomes" id="UP001243212"/>
    </source>
</evidence>
<organism evidence="1 2">
    <name type="scientific">Trueperella bonasi</name>
    <dbReference type="NCBI Taxonomy" id="312286"/>
    <lineage>
        <taxon>Bacteria</taxon>
        <taxon>Bacillati</taxon>
        <taxon>Actinomycetota</taxon>
        <taxon>Actinomycetes</taxon>
        <taxon>Actinomycetales</taxon>
        <taxon>Actinomycetaceae</taxon>
        <taxon>Trueperella</taxon>
    </lineage>
</organism>
<dbReference type="EMBL" id="JAUSQX010000001">
    <property type="protein sequence ID" value="MDP9807129.1"/>
    <property type="molecule type" value="Genomic_DNA"/>
</dbReference>